<dbReference type="AlphaFoldDB" id="A0AAN8IND4"/>
<accession>A0AAN8IND4</accession>
<reference evidence="1 2" key="1">
    <citation type="submission" date="2022-12" db="EMBL/GenBank/DDBJ databases">
        <title>Genomic features and morphological characterization of a novel Knufia sp. strain isolated from spacecraft assembly facility.</title>
        <authorList>
            <person name="Teixeira M."/>
            <person name="Chander A.M."/>
            <person name="Stajich J.E."/>
            <person name="Venkateswaran K."/>
        </authorList>
    </citation>
    <scope>NUCLEOTIDE SEQUENCE [LARGE SCALE GENOMIC DNA]</scope>
    <source>
        <strain evidence="1 2">FJI-L2-BK-P2</strain>
    </source>
</reference>
<gene>
    <name evidence="1" type="ORF">OHC33_004608</name>
</gene>
<dbReference type="EMBL" id="JAKLMC020000009">
    <property type="protein sequence ID" value="KAK5954037.1"/>
    <property type="molecule type" value="Genomic_DNA"/>
</dbReference>
<comment type="caution">
    <text evidence="1">The sequence shown here is derived from an EMBL/GenBank/DDBJ whole genome shotgun (WGS) entry which is preliminary data.</text>
</comment>
<keyword evidence="2" id="KW-1185">Reference proteome</keyword>
<evidence type="ECO:0000313" key="1">
    <source>
        <dbReference type="EMBL" id="KAK5954037.1"/>
    </source>
</evidence>
<proteinExistence type="predicted"/>
<name>A0AAN8IND4_9EURO</name>
<evidence type="ECO:0000313" key="2">
    <source>
        <dbReference type="Proteomes" id="UP001316803"/>
    </source>
</evidence>
<organism evidence="1 2">
    <name type="scientific">Knufia fluminis</name>
    <dbReference type="NCBI Taxonomy" id="191047"/>
    <lineage>
        <taxon>Eukaryota</taxon>
        <taxon>Fungi</taxon>
        <taxon>Dikarya</taxon>
        <taxon>Ascomycota</taxon>
        <taxon>Pezizomycotina</taxon>
        <taxon>Eurotiomycetes</taxon>
        <taxon>Chaetothyriomycetidae</taxon>
        <taxon>Chaetothyriales</taxon>
        <taxon>Trichomeriaceae</taxon>
        <taxon>Knufia</taxon>
    </lineage>
</organism>
<sequence>MADSVLPRMIINLLNGKGVFVPTARAKVIRTIIPMIQQELPLLLEDHLFETINQAAHLRERIEFDLGDTPPADRCPRVHPRFAELVPASERRKWMTFLTLLEAKVDVVRGEAYILKDRPYSNSAYTNTAGFGGRRNLNVALIRTMDAGAQLGAKQTRPANIAAISARIPRSTAASSIRGGGVMNAMGGGVGIVSSQRLRSSCRAMVMPLCVADVVIPSTLLRCIMSCRPSC</sequence>
<dbReference type="Proteomes" id="UP001316803">
    <property type="component" value="Unassembled WGS sequence"/>
</dbReference>
<protein>
    <submittedName>
        <fullName evidence="1">Uncharacterized protein</fullName>
    </submittedName>
</protein>